<protein>
    <submittedName>
        <fullName evidence="2">FHA domain-containing protein</fullName>
    </submittedName>
</protein>
<dbReference type="Proteomes" id="UP000095286">
    <property type="component" value="Unplaced"/>
</dbReference>
<proteinExistence type="predicted"/>
<evidence type="ECO:0000313" key="1">
    <source>
        <dbReference type="Proteomes" id="UP000095286"/>
    </source>
</evidence>
<dbReference type="WBParaSite" id="RSKR_0000041500.1">
    <property type="protein sequence ID" value="RSKR_0000041500.1"/>
    <property type="gene ID" value="RSKR_0000041500"/>
</dbReference>
<evidence type="ECO:0000313" key="2">
    <source>
        <dbReference type="WBParaSite" id="RSKR_0000041500.1"/>
    </source>
</evidence>
<sequence length="276" mass="31615">MDTINGYKLPSWSNKFPPGFHLDCFKGDEFLEKVMIDEKNVYVFGRDPVQADIPIEHASCSRAHAILLYHDILKKSALVDLNSTHGSFRGKIKIAPFVPTFLEINDSFRFGASTRKFVVQEKPGESNLLLHLNDEESDEVDAELNNLTEYNTTCNKKKIQIDMSDQECRAKKRKRGKIQFAEEETILNLDEIDDKVGKFRNMAVTYIQTTDNSNIPKSPDIKKRKIADNYDEYMPSINFEDAPELVPFVEDSRLKIKKKYAKEAWPGKKADDGSLI</sequence>
<accession>A0AC35TGU7</accession>
<name>A0AC35TGU7_9BILA</name>
<organism evidence="1 2">
    <name type="scientific">Rhabditophanes sp. KR3021</name>
    <dbReference type="NCBI Taxonomy" id="114890"/>
    <lineage>
        <taxon>Eukaryota</taxon>
        <taxon>Metazoa</taxon>
        <taxon>Ecdysozoa</taxon>
        <taxon>Nematoda</taxon>
        <taxon>Chromadorea</taxon>
        <taxon>Rhabditida</taxon>
        <taxon>Tylenchina</taxon>
        <taxon>Panagrolaimomorpha</taxon>
        <taxon>Strongyloidoidea</taxon>
        <taxon>Alloionematidae</taxon>
        <taxon>Rhabditophanes</taxon>
    </lineage>
</organism>
<reference evidence="2" key="1">
    <citation type="submission" date="2016-11" db="UniProtKB">
        <authorList>
            <consortium name="WormBaseParasite"/>
        </authorList>
    </citation>
    <scope>IDENTIFICATION</scope>
    <source>
        <strain evidence="2">KR3021</strain>
    </source>
</reference>